<organism evidence="2 3">
    <name type="scientific">Actinopolyspora saharensis</name>
    <dbReference type="NCBI Taxonomy" id="995062"/>
    <lineage>
        <taxon>Bacteria</taxon>
        <taxon>Bacillati</taxon>
        <taxon>Actinomycetota</taxon>
        <taxon>Actinomycetes</taxon>
        <taxon>Actinopolysporales</taxon>
        <taxon>Actinopolysporaceae</taxon>
        <taxon>Actinopolyspora</taxon>
    </lineage>
</organism>
<dbReference type="InterPro" id="IPR007278">
    <property type="entry name" value="DUF397"/>
</dbReference>
<gene>
    <name evidence="2" type="ORF">SAMN04489718_0858</name>
</gene>
<accession>A0A1H0Z6H0</accession>
<dbReference type="STRING" id="995062.SAMN04489718_0858"/>
<keyword evidence="3" id="KW-1185">Reference proteome</keyword>
<evidence type="ECO:0000313" key="3">
    <source>
        <dbReference type="Proteomes" id="UP000199301"/>
    </source>
</evidence>
<evidence type="ECO:0000313" key="2">
    <source>
        <dbReference type="EMBL" id="SDQ22731.1"/>
    </source>
</evidence>
<dbReference type="EMBL" id="FNKO01000001">
    <property type="protein sequence ID" value="SDQ22731.1"/>
    <property type="molecule type" value="Genomic_DNA"/>
</dbReference>
<proteinExistence type="predicted"/>
<feature type="domain" description="DUF397" evidence="1">
    <location>
        <begin position="8"/>
        <end position="59"/>
    </location>
</feature>
<name>A0A1H0Z6H0_9ACTN</name>
<protein>
    <recommendedName>
        <fullName evidence="1">DUF397 domain-containing protein</fullName>
    </recommendedName>
</protein>
<evidence type="ECO:0000259" key="1">
    <source>
        <dbReference type="Pfam" id="PF04149"/>
    </source>
</evidence>
<dbReference type="RefSeq" id="WP_092521201.1">
    <property type="nucleotide sequence ID" value="NZ_FNKO01000001.1"/>
</dbReference>
<reference evidence="3" key="1">
    <citation type="submission" date="2016-10" db="EMBL/GenBank/DDBJ databases">
        <authorList>
            <person name="Varghese N."/>
            <person name="Submissions S."/>
        </authorList>
    </citation>
    <scope>NUCLEOTIDE SEQUENCE [LARGE SCALE GENOMIC DNA]</scope>
    <source>
        <strain evidence="3">DSM 45459</strain>
    </source>
</reference>
<dbReference type="Proteomes" id="UP000199301">
    <property type="component" value="Unassembled WGS sequence"/>
</dbReference>
<sequence>MADLTGVTWRKSSRSQGANNCVEVAVTTDVVGVRDTKDRAAGHFTTTGRQWSAFLTAVKTSRFD</sequence>
<dbReference type="AlphaFoldDB" id="A0A1H0Z6H0"/>
<dbReference type="Pfam" id="PF04149">
    <property type="entry name" value="DUF397"/>
    <property type="match status" value="1"/>
</dbReference>